<dbReference type="AlphaFoldDB" id="A0A9Q0M6S7"/>
<reference evidence="2" key="1">
    <citation type="submission" date="2022-12" db="EMBL/GenBank/DDBJ databases">
        <title>Genome assemblies of Blomia tropicalis.</title>
        <authorList>
            <person name="Cui Y."/>
        </authorList>
    </citation>
    <scope>NUCLEOTIDE SEQUENCE</scope>
    <source>
        <tissue evidence="2">Adult mites</tissue>
    </source>
</reference>
<keyword evidence="3" id="KW-1185">Reference proteome</keyword>
<organism evidence="2 3">
    <name type="scientific">Blomia tropicalis</name>
    <name type="common">Mite</name>
    <dbReference type="NCBI Taxonomy" id="40697"/>
    <lineage>
        <taxon>Eukaryota</taxon>
        <taxon>Metazoa</taxon>
        <taxon>Ecdysozoa</taxon>
        <taxon>Arthropoda</taxon>
        <taxon>Chelicerata</taxon>
        <taxon>Arachnida</taxon>
        <taxon>Acari</taxon>
        <taxon>Acariformes</taxon>
        <taxon>Sarcoptiformes</taxon>
        <taxon>Astigmata</taxon>
        <taxon>Glycyphagoidea</taxon>
        <taxon>Echimyopodidae</taxon>
        <taxon>Blomia</taxon>
    </lineage>
</organism>
<dbReference type="Gene3D" id="3.40.50.1820">
    <property type="entry name" value="alpha/beta hydrolase"/>
    <property type="match status" value="1"/>
</dbReference>
<feature type="domain" description="AB hydrolase-1" evidence="1">
    <location>
        <begin position="22"/>
        <end position="163"/>
    </location>
</feature>
<name>A0A9Q0M6S7_BLOTA</name>
<dbReference type="GO" id="GO:0017171">
    <property type="term" value="F:serine hydrolase activity"/>
    <property type="evidence" value="ECO:0007669"/>
    <property type="project" value="TreeGrafter"/>
</dbReference>
<evidence type="ECO:0000313" key="2">
    <source>
        <dbReference type="EMBL" id="KAJ6220039.1"/>
    </source>
</evidence>
<accession>A0A9Q0M6S7</accession>
<proteinExistence type="predicted"/>
<dbReference type="Pfam" id="PF00561">
    <property type="entry name" value="Abhydrolase_1"/>
    <property type="match status" value="1"/>
</dbReference>
<gene>
    <name evidence="2" type="ORF">RDWZM_005851</name>
</gene>
<dbReference type="EMBL" id="JAPWDV010000002">
    <property type="protein sequence ID" value="KAJ6220039.1"/>
    <property type="molecule type" value="Genomic_DNA"/>
</dbReference>
<dbReference type="PRINTS" id="PR00111">
    <property type="entry name" value="ABHYDROLASE"/>
</dbReference>
<sequence length="268" mass="30820">MPYAQLNGLNIFFEQQGHGDCVLLMLPGSLGSTRIEFSQQFDGFDPDKFTLVSWDAPGFGNSRPPERDYINCYNRDAKLLVQLMEQYIGVDTFNLLGFSDGGRTAMTIASQYPKMVKKLILVGATSFNSPKEKRIFELCRNVDGWSNERRKMYETVYGDDLQRIWAKWVDVNNRQYEFIGPNLPEITCDTLLLYGENDNIAPIDPHAGHLKRNVKNARVHIFTQTSHYCHQEKADEFNQIVHKFLLPPARKHWIYPTSYVAETETVIG</sequence>
<comment type="caution">
    <text evidence="2">The sequence shown here is derived from an EMBL/GenBank/DDBJ whole genome shotgun (WGS) entry which is preliminary data.</text>
</comment>
<dbReference type="OMA" id="YQRENIA"/>
<dbReference type="InterPro" id="IPR029058">
    <property type="entry name" value="AB_hydrolase_fold"/>
</dbReference>
<evidence type="ECO:0000313" key="3">
    <source>
        <dbReference type="Proteomes" id="UP001142055"/>
    </source>
</evidence>
<dbReference type="PANTHER" id="PTHR46331">
    <property type="entry name" value="VALACYCLOVIR HYDROLASE"/>
    <property type="match status" value="1"/>
</dbReference>
<dbReference type="PANTHER" id="PTHR46331:SF2">
    <property type="entry name" value="VALACYCLOVIR HYDROLASE"/>
    <property type="match status" value="1"/>
</dbReference>
<dbReference type="Proteomes" id="UP001142055">
    <property type="component" value="Chromosome 2"/>
</dbReference>
<dbReference type="InterPro" id="IPR000073">
    <property type="entry name" value="AB_hydrolase_1"/>
</dbReference>
<protein>
    <recommendedName>
        <fullName evidence="1">AB hydrolase-1 domain-containing protein</fullName>
    </recommendedName>
</protein>
<dbReference type="SUPFAM" id="SSF53474">
    <property type="entry name" value="alpha/beta-Hydrolases"/>
    <property type="match status" value="1"/>
</dbReference>
<evidence type="ECO:0000259" key="1">
    <source>
        <dbReference type="Pfam" id="PF00561"/>
    </source>
</evidence>